<dbReference type="GO" id="GO:0016881">
    <property type="term" value="F:acid-amino acid ligase activity"/>
    <property type="evidence" value="ECO:0007669"/>
    <property type="project" value="InterPro"/>
</dbReference>
<dbReference type="Gene3D" id="3.90.190.20">
    <property type="entry name" value="Mur ligase, C-terminal domain"/>
    <property type="match status" value="1"/>
</dbReference>
<organism evidence="1">
    <name type="scientific">bioreactor metagenome</name>
    <dbReference type="NCBI Taxonomy" id="1076179"/>
    <lineage>
        <taxon>unclassified sequences</taxon>
        <taxon>metagenomes</taxon>
        <taxon>ecological metagenomes</taxon>
    </lineage>
</organism>
<dbReference type="AlphaFoldDB" id="A0A645CQU8"/>
<evidence type="ECO:0008006" key="2">
    <source>
        <dbReference type="Google" id="ProtNLM"/>
    </source>
</evidence>
<sequence length="87" mass="9386">MANDKDIDAVLALMPQKGTYYFTRASVERALDQKLLAEKAGTYGLKGDRFSTVAEAVKAAKENADKNDLVFIGGSSFIVADALPLFI</sequence>
<reference evidence="1" key="1">
    <citation type="submission" date="2019-08" db="EMBL/GenBank/DDBJ databases">
        <authorList>
            <person name="Kucharzyk K."/>
            <person name="Murdoch R.W."/>
            <person name="Higgins S."/>
            <person name="Loffler F."/>
        </authorList>
    </citation>
    <scope>NUCLEOTIDE SEQUENCE</scope>
</reference>
<accession>A0A645CQU8</accession>
<protein>
    <recommendedName>
        <fullName evidence="2">Dihydrofolate synthase</fullName>
    </recommendedName>
</protein>
<dbReference type="InterPro" id="IPR036615">
    <property type="entry name" value="Mur_ligase_C_dom_sf"/>
</dbReference>
<dbReference type="EMBL" id="VSSQ01029107">
    <property type="protein sequence ID" value="MPM79092.1"/>
    <property type="molecule type" value="Genomic_DNA"/>
</dbReference>
<dbReference type="SUPFAM" id="SSF53244">
    <property type="entry name" value="MurD-like peptide ligases, peptide-binding domain"/>
    <property type="match status" value="1"/>
</dbReference>
<gene>
    <name evidence="1" type="ORF">SDC9_126123</name>
</gene>
<proteinExistence type="predicted"/>
<comment type="caution">
    <text evidence="1">The sequence shown here is derived from an EMBL/GenBank/DDBJ whole genome shotgun (WGS) entry which is preliminary data.</text>
</comment>
<evidence type="ECO:0000313" key="1">
    <source>
        <dbReference type="EMBL" id="MPM79092.1"/>
    </source>
</evidence>
<name>A0A645CQU8_9ZZZZ</name>